<keyword evidence="4" id="KW-0132">Cell division</keyword>
<evidence type="ECO:0000256" key="7">
    <source>
        <dbReference type="ARBA" id="ARBA00023306"/>
    </source>
</evidence>
<evidence type="ECO:0000313" key="9">
    <source>
        <dbReference type="EMBL" id="KAK3103222.1"/>
    </source>
</evidence>
<protein>
    <recommendedName>
        <fullName evidence="11">Protein asunder</fullName>
    </recommendedName>
</protein>
<keyword evidence="6" id="KW-0539">Nucleus</keyword>
<organism evidence="9 10">
    <name type="scientific">Pinctada imbricata</name>
    <name type="common">Atlantic pearl-oyster</name>
    <name type="synonym">Pinctada martensii</name>
    <dbReference type="NCBI Taxonomy" id="66713"/>
    <lineage>
        <taxon>Eukaryota</taxon>
        <taxon>Metazoa</taxon>
        <taxon>Spiralia</taxon>
        <taxon>Lophotrochozoa</taxon>
        <taxon>Mollusca</taxon>
        <taxon>Bivalvia</taxon>
        <taxon>Autobranchia</taxon>
        <taxon>Pteriomorphia</taxon>
        <taxon>Pterioida</taxon>
        <taxon>Pterioidea</taxon>
        <taxon>Pteriidae</taxon>
        <taxon>Pinctada</taxon>
    </lineage>
</organism>
<evidence type="ECO:0000256" key="2">
    <source>
        <dbReference type="ARBA" id="ARBA00004496"/>
    </source>
</evidence>
<gene>
    <name evidence="9" type="ORF">FSP39_017550</name>
</gene>
<keyword evidence="3" id="KW-0963">Cytoplasm</keyword>
<dbReference type="InterPro" id="IPR019355">
    <property type="entry name" value="Cell_cycle_regulator_Mat89Bb"/>
</dbReference>
<evidence type="ECO:0000256" key="5">
    <source>
        <dbReference type="ARBA" id="ARBA00022776"/>
    </source>
</evidence>
<dbReference type="GO" id="GO:0005737">
    <property type="term" value="C:cytoplasm"/>
    <property type="evidence" value="ECO:0007669"/>
    <property type="project" value="UniProtKB-SubCell"/>
</dbReference>
<comment type="subcellular location">
    <subcellularLocation>
        <location evidence="2">Cytoplasm</location>
    </subcellularLocation>
    <subcellularLocation>
        <location evidence="1">Nucleus</location>
    </subcellularLocation>
</comment>
<keyword evidence="7" id="KW-0131">Cell cycle</keyword>
<dbReference type="GO" id="GO:0051642">
    <property type="term" value="P:centrosome localization"/>
    <property type="evidence" value="ECO:0007669"/>
    <property type="project" value="TreeGrafter"/>
</dbReference>
<accession>A0AA88YDB5</accession>
<evidence type="ECO:0000256" key="8">
    <source>
        <dbReference type="ARBA" id="ARBA00061603"/>
    </source>
</evidence>
<dbReference type="EMBL" id="VSWD01000005">
    <property type="protein sequence ID" value="KAK3103222.1"/>
    <property type="molecule type" value="Genomic_DNA"/>
</dbReference>
<evidence type="ECO:0000256" key="1">
    <source>
        <dbReference type="ARBA" id="ARBA00004123"/>
    </source>
</evidence>
<evidence type="ECO:0000313" key="10">
    <source>
        <dbReference type="Proteomes" id="UP001186944"/>
    </source>
</evidence>
<sequence>MTYPTEHKTVFVLDRGPLFGRPCNQSIEYDVLSKTKTPGIIPAAPITKTMWTCNVETMIEYMRIVFDIFPTSRLIRVVTGSEALNSWAQKEQNTAQVMTGLGHVGPPLPSAKDDDYSMMHGLSKAIEILCEPTDKQKEYDQEILLNRGRIICFTSAKSEAQVRMLEECVCDALNQHNKLAAESDSQGLTGINY</sequence>
<dbReference type="AlphaFoldDB" id="A0AA88YDB5"/>
<dbReference type="Pfam" id="PF10221">
    <property type="entry name" value="Mat89Bb"/>
    <property type="match status" value="1"/>
</dbReference>
<proteinExistence type="inferred from homology"/>
<dbReference type="PANTHER" id="PTHR12955">
    <property type="entry name" value="SARCOMA ANTIGEN NY-SAR-95-RELATED"/>
    <property type="match status" value="1"/>
</dbReference>
<dbReference type="PANTHER" id="PTHR12955:SF1">
    <property type="entry name" value="INTEGRATOR COMPLEX SUBUNIT 13"/>
    <property type="match status" value="1"/>
</dbReference>
<reference evidence="9" key="1">
    <citation type="submission" date="2019-08" db="EMBL/GenBank/DDBJ databases">
        <title>The improved chromosome-level genome for the pearl oyster Pinctada fucata martensii using PacBio sequencing and Hi-C.</title>
        <authorList>
            <person name="Zheng Z."/>
        </authorList>
    </citation>
    <scope>NUCLEOTIDE SEQUENCE</scope>
    <source>
        <strain evidence="9">ZZ-2019</strain>
        <tissue evidence="9">Adductor muscle</tissue>
    </source>
</reference>
<evidence type="ECO:0000256" key="3">
    <source>
        <dbReference type="ARBA" id="ARBA00022490"/>
    </source>
</evidence>
<keyword evidence="10" id="KW-1185">Reference proteome</keyword>
<evidence type="ECO:0008006" key="11">
    <source>
        <dbReference type="Google" id="ProtNLM"/>
    </source>
</evidence>
<dbReference type="GO" id="GO:0051301">
    <property type="term" value="P:cell division"/>
    <property type="evidence" value="ECO:0007669"/>
    <property type="project" value="UniProtKB-KW"/>
</dbReference>
<comment type="caution">
    <text evidence="9">The sequence shown here is derived from an EMBL/GenBank/DDBJ whole genome shotgun (WGS) entry which is preliminary data.</text>
</comment>
<name>A0AA88YDB5_PINIB</name>
<comment type="similarity">
    <text evidence="8">Belongs to the Integrator subunit 13 family.</text>
</comment>
<dbReference type="Proteomes" id="UP001186944">
    <property type="component" value="Unassembled WGS sequence"/>
</dbReference>
<dbReference type="GO" id="GO:0007346">
    <property type="term" value="P:regulation of mitotic cell cycle"/>
    <property type="evidence" value="ECO:0007669"/>
    <property type="project" value="TreeGrafter"/>
</dbReference>
<evidence type="ECO:0000256" key="4">
    <source>
        <dbReference type="ARBA" id="ARBA00022618"/>
    </source>
</evidence>
<evidence type="ECO:0000256" key="6">
    <source>
        <dbReference type="ARBA" id="ARBA00023242"/>
    </source>
</evidence>
<dbReference type="GO" id="GO:0032039">
    <property type="term" value="C:integrator complex"/>
    <property type="evidence" value="ECO:0007669"/>
    <property type="project" value="TreeGrafter"/>
</dbReference>
<keyword evidence="5" id="KW-0498">Mitosis</keyword>